<evidence type="ECO:0000256" key="1">
    <source>
        <dbReference type="SAM" id="SignalP"/>
    </source>
</evidence>
<feature type="signal peptide" evidence="1">
    <location>
        <begin position="1"/>
        <end position="26"/>
    </location>
</feature>
<dbReference type="PANTHER" id="PTHR46902">
    <property type="entry name" value="DOMON DOMAIN-CONTAINING PROTEIN FRRS1L"/>
    <property type="match status" value="1"/>
</dbReference>
<dbReference type="AlphaFoldDB" id="A0A1I7ZPR1"/>
<keyword evidence="2" id="KW-1185">Reference proteome</keyword>
<name>A0A1I7ZPR1_9BILA</name>
<dbReference type="Proteomes" id="UP000095287">
    <property type="component" value="Unplaced"/>
</dbReference>
<feature type="chain" id="PRO_5009313763" evidence="1">
    <location>
        <begin position="27"/>
        <end position="270"/>
    </location>
</feature>
<proteinExistence type="predicted"/>
<dbReference type="GO" id="GO:1900449">
    <property type="term" value="P:regulation of glutamate receptor signaling pathway"/>
    <property type="evidence" value="ECO:0007669"/>
    <property type="project" value="InterPro"/>
</dbReference>
<organism evidence="2 3">
    <name type="scientific">Steinernema glaseri</name>
    <dbReference type="NCBI Taxonomy" id="37863"/>
    <lineage>
        <taxon>Eukaryota</taxon>
        <taxon>Metazoa</taxon>
        <taxon>Ecdysozoa</taxon>
        <taxon>Nematoda</taxon>
        <taxon>Chromadorea</taxon>
        <taxon>Rhabditida</taxon>
        <taxon>Tylenchina</taxon>
        <taxon>Panagrolaimomorpha</taxon>
        <taxon>Strongyloidoidea</taxon>
        <taxon>Steinernematidae</taxon>
        <taxon>Steinernema</taxon>
    </lineage>
</organism>
<dbReference type="PANTHER" id="PTHR46902:SF1">
    <property type="entry name" value="DOMON DOMAIN-CONTAINING PROTEIN FRRS1L"/>
    <property type="match status" value="1"/>
</dbReference>
<dbReference type="CDD" id="cd09628">
    <property type="entry name" value="DOMON_SDR_2_like"/>
    <property type="match status" value="1"/>
</dbReference>
<evidence type="ECO:0000313" key="2">
    <source>
        <dbReference type="Proteomes" id="UP000095287"/>
    </source>
</evidence>
<sequence>MVRREVALKPLWLLVAPVLLSVYGLAEEMSRAGCGETKGCLFKPAGCNPNLDCTIAIVFFVDAPNSLRVQLVAQSILPPVPLQYIAIAFSHDAQMGDDAVTECVLGSSGSFGAGEPEVFVSYNRGKANDRVYLNQTESGILVKNIEGGIEDGRLTCQFSQQIIPQMSSKGGQIWPLNHKYFIMGATGSAQPDEVNVHDTNLGSHFYPIVSARPINPSLIGEKLYDLPPRFVEPVTTTTPVPTTRPVREESSASVSLLPSLLILLASVLIY</sequence>
<protein>
    <submittedName>
        <fullName evidence="3">DOMON domain-containing protein</fullName>
    </submittedName>
</protein>
<dbReference type="InterPro" id="IPR042789">
    <property type="entry name" value="FRRS1L"/>
</dbReference>
<evidence type="ECO:0000313" key="3">
    <source>
        <dbReference type="WBParaSite" id="L893_g28700.t1"/>
    </source>
</evidence>
<dbReference type="WBParaSite" id="L893_g28700.t1">
    <property type="protein sequence ID" value="L893_g28700.t1"/>
    <property type="gene ID" value="L893_g28700"/>
</dbReference>
<keyword evidence="1" id="KW-0732">Signal</keyword>
<reference evidence="3" key="1">
    <citation type="submission" date="2016-11" db="UniProtKB">
        <authorList>
            <consortium name="WormBaseParasite"/>
        </authorList>
    </citation>
    <scope>IDENTIFICATION</scope>
</reference>
<accession>A0A1I7ZPR1</accession>